<evidence type="ECO:0000259" key="11">
    <source>
        <dbReference type="Pfam" id="PF01331"/>
    </source>
</evidence>
<reference evidence="13 15" key="1">
    <citation type="journal article" date="2013" name="Curr. Biol.">
        <title>Shared signatures of parasitism and phylogenomics unite Cryptomycota and microsporidia.</title>
        <authorList>
            <person name="James T.Y."/>
            <person name="Pelin A."/>
            <person name="Bonen L."/>
            <person name="Ahrendt S."/>
            <person name="Sain D."/>
            <person name="Corradi N."/>
            <person name="Stajich J.E."/>
        </authorList>
    </citation>
    <scope>NUCLEOTIDE SEQUENCE [LARGE SCALE GENOMIC DNA]</scope>
    <source>
        <strain evidence="13">CSF55</strain>
        <strain evidence="13">CSF55</strain>
    </source>
</reference>
<dbReference type="HOGENOM" id="CLU_021710_0_2_1"/>
<evidence type="ECO:0000256" key="3">
    <source>
        <dbReference type="ARBA" id="ARBA00022664"/>
    </source>
</evidence>
<dbReference type="InterPro" id="IPR051029">
    <property type="entry name" value="mRNA_Capping_Enz/RNA_Phosphat"/>
</dbReference>
<dbReference type="Gene3D" id="2.40.50.140">
    <property type="entry name" value="Nucleic acid-binding proteins"/>
    <property type="match status" value="1"/>
</dbReference>
<gene>
    <name evidence="13" type="ORF">O9G_005131</name>
    <name evidence="14" type="ORF">ROZALSC1DRAFT_26608</name>
</gene>
<evidence type="ECO:0000256" key="9">
    <source>
        <dbReference type="ARBA" id="ARBA00023242"/>
    </source>
</evidence>
<dbReference type="Gene3D" id="3.30.470.30">
    <property type="entry name" value="DNA ligase/mRNA capping enzyme"/>
    <property type="match status" value="1"/>
</dbReference>
<dbReference type="GO" id="GO:0006370">
    <property type="term" value="P:7-methylguanosine mRNA capping"/>
    <property type="evidence" value="ECO:0007669"/>
    <property type="project" value="UniProtKB-KW"/>
</dbReference>
<accession>A0A075AZF3</accession>
<dbReference type="InterPro" id="IPR012340">
    <property type="entry name" value="NA-bd_OB-fold"/>
</dbReference>
<dbReference type="SUPFAM" id="SSF50249">
    <property type="entry name" value="Nucleic acid-binding proteins"/>
    <property type="match status" value="1"/>
</dbReference>
<organism evidence="13 15">
    <name type="scientific">Rozella allomycis (strain CSF55)</name>
    <dbReference type="NCBI Taxonomy" id="988480"/>
    <lineage>
        <taxon>Eukaryota</taxon>
        <taxon>Fungi</taxon>
        <taxon>Fungi incertae sedis</taxon>
        <taxon>Cryptomycota</taxon>
        <taxon>Cryptomycota incertae sedis</taxon>
        <taxon>Rozella</taxon>
    </lineage>
</organism>
<keyword evidence="3" id="KW-0507">mRNA processing</keyword>
<dbReference type="Pfam" id="PF01331">
    <property type="entry name" value="mRNA_cap_enzyme"/>
    <property type="match status" value="1"/>
</dbReference>
<evidence type="ECO:0000256" key="10">
    <source>
        <dbReference type="ARBA" id="ARBA00044624"/>
    </source>
</evidence>
<dbReference type="InterPro" id="IPR001339">
    <property type="entry name" value="mRNA_cap_enzyme_adenylation"/>
</dbReference>
<reference evidence="16" key="2">
    <citation type="journal article" date="2018" name="Nat. Microbiol.">
        <title>Leveraging single-cell genomics to expand the fungal tree of life.</title>
        <authorList>
            <person name="Ahrendt S.R."/>
            <person name="Quandt C.A."/>
            <person name="Ciobanu D."/>
            <person name="Clum A."/>
            <person name="Salamov A."/>
            <person name="Andreopoulos B."/>
            <person name="Cheng J.F."/>
            <person name="Woyke T."/>
            <person name="Pelin A."/>
            <person name="Henrissat B."/>
            <person name="Reynolds N.K."/>
            <person name="Benny G.L."/>
            <person name="Smith M.E."/>
            <person name="James T.Y."/>
            <person name="Grigoriev I.V."/>
        </authorList>
    </citation>
    <scope>NUCLEOTIDE SEQUENCE [LARGE SCALE GENOMIC DNA]</scope>
    <source>
        <strain evidence="16">CSF55</strain>
    </source>
</reference>
<keyword evidence="8" id="KW-0342">GTP-binding</keyword>
<dbReference type="AlphaFoldDB" id="A0A075AZF3"/>
<dbReference type="GO" id="GO:0004484">
    <property type="term" value="F:mRNA guanylyltransferase activity"/>
    <property type="evidence" value="ECO:0007669"/>
    <property type="project" value="UniProtKB-EC"/>
</dbReference>
<evidence type="ECO:0000313" key="14">
    <source>
        <dbReference type="EMBL" id="RKP22025.1"/>
    </source>
</evidence>
<dbReference type="EMBL" id="ML004914">
    <property type="protein sequence ID" value="RKP22025.1"/>
    <property type="molecule type" value="Genomic_DNA"/>
</dbReference>
<dbReference type="GO" id="GO:0099122">
    <property type="term" value="F:RNA polymerase II C-terminal domain binding"/>
    <property type="evidence" value="ECO:0007669"/>
    <property type="project" value="EnsemblFungi"/>
</dbReference>
<comment type="catalytic activity">
    <reaction evidence="10">
        <text>a 5'-end diphospho-ribonucleoside in mRNA + GTP + H(+) = a 5'-end (5'-triphosphoguanosine)-ribonucleoside in mRNA + diphosphate</text>
        <dbReference type="Rhea" id="RHEA:67012"/>
        <dbReference type="Rhea" id="RHEA-COMP:17165"/>
        <dbReference type="Rhea" id="RHEA-COMP:17166"/>
        <dbReference type="ChEBI" id="CHEBI:15378"/>
        <dbReference type="ChEBI" id="CHEBI:33019"/>
        <dbReference type="ChEBI" id="CHEBI:37565"/>
        <dbReference type="ChEBI" id="CHEBI:167616"/>
        <dbReference type="ChEBI" id="CHEBI:167617"/>
        <dbReference type="EC" id="2.7.7.50"/>
    </reaction>
    <physiologicalReaction direction="left-to-right" evidence="10">
        <dbReference type="Rhea" id="RHEA:67013"/>
    </physiologicalReaction>
</comment>
<keyword evidence="9" id="KW-0539">Nucleus</keyword>
<keyword evidence="5" id="KW-0548">Nucleotidyltransferase</keyword>
<dbReference type="PANTHER" id="PTHR10367">
    <property type="entry name" value="MRNA-CAPPING ENZYME"/>
    <property type="match status" value="1"/>
</dbReference>
<dbReference type="Proteomes" id="UP000281549">
    <property type="component" value="Unassembled WGS sequence"/>
</dbReference>
<dbReference type="InterPro" id="IPR013846">
    <property type="entry name" value="mRNA_cap_enzyme_C"/>
</dbReference>
<feature type="domain" description="mRNA capping enzyme C-terminal" evidence="12">
    <location>
        <begin position="234"/>
        <end position="348"/>
    </location>
</feature>
<dbReference type="Pfam" id="PF03919">
    <property type="entry name" value="mRNA_cap_C"/>
    <property type="match status" value="1"/>
</dbReference>
<comment type="subcellular location">
    <subcellularLocation>
        <location evidence="1">Nucleus</location>
    </subcellularLocation>
</comment>
<evidence type="ECO:0000313" key="16">
    <source>
        <dbReference type="Proteomes" id="UP000281549"/>
    </source>
</evidence>
<evidence type="ECO:0000256" key="4">
    <source>
        <dbReference type="ARBA" id="ARBA00022679"/>
    </source>
</evidence>
<evidence type="ECO:0000313" key="13">
    <source>
        <dbReference type="EMBL" id="EPZ35685.1"/>
    </source>
</evidence>
<evidence type="ECO:0000313" key="15">
    <source>
        <dbReference type="Proteomes" id="UP000030755"/>
    </source>
</evidence>
<keyword evidence="7" id="KW-0506">mRNA capping</keyword>
<keyword evidence="15" id="KW-1185">Reference proteome</keyword>
<dbReference type="PANTHER" id="PTHR10367:SF17">
    <property type="entry name" value="MRNA-CAPPING ENZYME"/>
    <property type="match status" value="1"/>
</dbReference>
<keyword evidence="4" id="KW-0808">Transferase</keyword>
<evidence type="ECO:0000256" key="1">
    <source>
        <dbReference type="ARBA" id="ARBA00004123"/>
    </source>
</evidence>
<dbReference type="EC" id="2.7.7.50" evidence="2"/>
<keyword evidence="6" id="KW-0547">Nucleotide-binding</keyword>
<name>A0A075AZF3_ROZAC</name>
<evidence type="ECO:0000256" key="5">
    <source>
        <dbReference type="ARBA" id="ARBA00022695"/>
    </source>
</evidence>
<protein>
    <recommendedName>
        <fullName evidence="2">mRNA guanylyltransferase</fullName>
        <ecNumber evidence="2">2.7.7.50</ecNumber>
    </recommendedName>
</protein>
<dbReference type="GO" id="GO:0005524">
    <property type="term" value="F:ATP binding"/>
    <property type="evidence" value="ECO:0007669"/>
    <property type="project" value="InterPro"/>
</dbReference>
<evidence type="ECO:0000256" key="2">
    <source>
        <dbReference type="ARBA" id="ARBA00012475"/>
    </source>
</evidence>
<evidence type="ECO:0000256" key="7">
    <source>
        <dbReference type="ARBA" id="ARBA00023042"/>
    </source>
</evidence>
<evidence type="ECO:0000259" key="12">
    <source>
        <dbReference type="Pfam" id="PF03919"/>
    </source>
</evidence>
<dbReference type="EMBL" id="KE560781">
    <property type="protein sequence ID" value="EPZ35685.1"/>
    <property type="molecule type" value="Genomic_DNA"/>
</dbReference>
<reference evidence="14" key="3">
    <citation type="submission" date="2018-08" db="EMBL/GenBank/DDBJ databases">
        <title>Leveraging single-cell genomics to expand the Fungal Tree of Life.</title>
        <authorList>
            <consortium name="DOE Joint Genome Institute"/>
            <person name="Ahrendt S.R."/>
            <person name="Quandt C.A."/>
            <person name="Ciobanu D."/>
            <person name="Clum A."/>
            <person name="Salamov A."/>
            <person name="Andreopoulos B."/>
            <person name="Cheng J.-F."/>
            <person name="Woyke T."/>
            <person name="Pelin A."/>
            <person name="Henrissat B."/>
            <person name="Reynolds N."/>
            <person name="Benny G.L."/>
            <person name="Smith M.E."/>
            <person name="James T.Y."/>
            <person name="Grigoriev I.V."/>
        </authorList>
    </citation>
    <scope>NUCLEOTIDE SEQUENCE</scope>
    <source>
        <strain evidence="14">CSF55</strain>
    </source>
</reference>
<evidence type="ECO:0000256" key="6">
    <source>
        <dbReference type="ARBA" id="ARBA00022741"/>
    </source>
</evidence>
<dbReference type="STRING" id="988480.A0A075AZF3"/>
<proteinExistence type="predicted"/>
<dbReference type="CDD" id="cd07895">
    <property type="entry name" value="Adenylation_mRNA_capping"/>
    <property type="match status" value="1"/>
</dbReference>
<dbReference type="GO" id="GO:0005634">
    <property type="term" value="C:nucleus"/>
    <property type="evidence" value="ECO:0007669"/>
    <property type="project" value="UniProtKB-SubCell"/>
</dbReference>
<sequence length="377" mass="44362">MSTHTLPDLDKFSHLVDYRESQVVLSFIKNKLELKRKNQFPGMQPVSMDKQNISFLLNEDYLVCEKSDGIRSLLVLLFYGGKPRTYLMDRKNEIRRAENIWFPTETSEFHNETIVDGEFVVDIEPGNIRRLRYLIFDCLMLCGQNVTSRNLLVRLGKAEVFIVKPIRNSKAYQANSPFGVYLKRMKKVIELQKQFDEVLPNLRHGNDGLIFTPVNEPYIFGTSSKVLKWKSPEMNTVDFIVTFDHEHDVYNLYCNQKGMPMFYAFYSPDDEFLDWVSHNNNESCIIECYFDKEKITKGFDFDKNSYYEDKGGWKFMRVRTDKDTPNDFSIVDKIIRSITHNITKDKLLKLQPVIQENWEQREESKHSTKKIKADDVS</sequence>
<dbReference type="GO" id="GO:0005525">
    <property type="term" value="F:GTP binding"/>
    <property type="evidence" value="ECO:0007669"/>
    <property type="project" value="UniProtKB-KW"/>
</dbReference>
<dbReference type="OMA" id="NEDYLVC"/>
<feature type="domain" description="mRNA capping enzyme adenylation" evidence="11">
    <location>
        <begin position="44"/>
        <end position="230"/>
    </location>
</feature>
<dbReference type="Proteomes" id="UP000030755">
    <property type="component" value="Unassembled WGS sequence"/>
</dbReference>
<dbReference type="SUPFAM" id="SSF56091">
    <property type="entry name" value="DNA ligase/mRNA capping enzyme, catalytic domain"/>
    <property type="match status" value="1"/>
</dbReference>
<evidence type="ECO:0000256" key="8">
    <source>
        <dbReference type="ARBA" id="ARBA00023134"/>
    </source>
</evidence>
<dbReference type="OrthoDB" id="200924at2759"/>